<dbReference type="RefSeq" id="WP_248956532.1">
    <property type="nucleotide sequence ID" value="NZ_JAKIKU010000010.1"/>
</dbReference>
<reference evidence="1 2" key="1">
    <citation type="submission" date="2022-01" db="EMBL/GenBank/DDBJ databases">
        <title>Whole genome-based taxonomy of the Shewanellaceae.</title>
        <authorList>
            <person name="Martin-Rodriguez A.J."/>
        </authorList>
    </citation>
    <scope>NUCLEOTIDE SEQUENCE [LARGE SCALE GENOMIC DNA]</scope>
    <source>
        <strain evidence="1 2">DSM 24955</strain>
    </source>
</reference>
<comment type="caution">
    <text evidence="1">The sequence shown here is derived from an EMBL/GenBank/DDBJ whole genome shotgun (WGS) entry which is preliminary data.</text>
</comment>
<sequence length="151" mass="16767">MPDLNAHNLSQVEQFLHIEVGSIVLSPSESNAESMHLFRTVESVQYDMNRDNSKEGNPHGVSVEHVMTVKKSLLPPGVLRSLKGARKTVCNFSKHAAAMEEFLKVAEHISEEPVTTEFELQNKVRNTLIQALDSENEIVRVQAAAALYKSA</sequence>
<dbReference type="Proteomes" id="UP001202134">
    <property type="component" value="Unassembled WGS sequence"/>
</dbReference>
<gene>
    <name evidence="1" type="ORF">L2737_17020</name>
</gene>
<name>A0ABT0KTB1_9GAMM</name>
<dbReference type="EMBL" id="JAKIKU010000010">
    <property type="protein sequence ID" value="MCL1047003.1"/>
    <property type="molecule type" value="Genomic_DNA"/>
</dbReference>
<organism evidence="1 2">
    <name type="scientific">Shewanella electrodiphila</name>
    <dbReference type="NCBI Taxonomy" id="934143"/>
    <lineage>
        <taxon>Bacteria</taxon>
        <taxon>Pseudomonadati</taxon>
        <taxon>Pseudomonadota</taxon>
        <taxon>Gammaproteobacteria</taxon>
        <taxon>Alteromonadales</taxon>
        <taxon>Shewanellaceae</taxon>
        <taxon>Shewanella</taxon>
    </lineage>
</organism>
<keyword evidence="2" id="KW-1185">Reference proteome</keyword>
<evidence type="ECO:0000313" key="2">
    <source>
        <dbReference type="Proteomes" id="UP001202134"/>
    </source>
</evidence>
<evidence type="ECO:0000313" key="1">
    <source>
        <dbReference type="EMBL" id="MCL1047003.1"/>
    </source>
</evidence>
<proteinExistence type="predicted"/>
<accession>A0ABT0KTB1</accession>
<protein>
    <submittedName>
        <fullName evidence="1">Uncharacterized protein</fullName>
    </submittedName>
</protein>